<organism evidence="2 3">
    <name type="scientific">Pseudoalteromonas phenolica</name>
    <dbReference type="NCBI Taxonomy" id="161398"/>
    <lineage>
        <taxon>Bacteria</taxon>
        <taxon>Pseudomonadati</taxon>
        <taxon>Pseudomonadota</taxon>
        <taxon>Gammaproteobacteria</taxon>
        <taxon>Alteromonadales</taxon>
        <taxon>Pseudoalteromonadaceae</taxon>
        <taxon>Pseudoalteromonas</taxon>
    </lineage>
</organism>
<dbReference type="SUPFAM" id="SSF53474">
    <property type="entry name" value="alpha/beta-Hydrolases"/>
    <property type="match status" value="1"/>
</dbReference>
<dbReference type="InterPro" id="IPR050583">
    <property type="entry name" value="Mycobacterial_A85_antigen"/>
</dbReference>
<accession>A0A0S2K838</accession>
<dbReference type="Pfam" id="PF00756">
    <property type="entry name" value="Esterase"/>
    <property type="match status" value="1"/>
</dbReference>
<sequence length="388" mass="43870">MVATIQGVTMNIIKHFTLFILLLACLLNSLAHAQEQQGKGVKTIKHQFQSKAAKQTISFDVILPWGYNKNQKYPVLYTTSGGSRIDMLTYQTDWLSHVEIGPMPVMIIVQLPQLDVESTLHPKFVSASGVASPLTLNVLKNELIPFIDKTYLTYNFKVLEGYSSNGNFVLYAFEQSPSLFNGFIASSPALELDKSGLIDRLSKLKYSEQYQDRFFYLSLGSFVNNAPLFENIKANLSQQAFHARFVNYSQYNFLSVASLSLTDAMEHLFADKTPDIAQFANQGRQSVIAYFKKLSQKYQQSISPNSSLIDLSFYYVTYKQGEKAVSTMQYLVNAHPENTFYLSRLAKVYELLGETEKSRLTLQQGIKLATKLNNEDALTYFKGELSKL</sequence>
<dbReference type="SUPFAM" id="SSF48452">
    <property type="entry name" value="TPR-like"/>
    <property type="match status" value="1"/>
</dbReference>
<protein>
    <submittedName>
        <fullName evidence="2">Uncharacterized protein</fullName>
    </submittedName>
</protein>
<keyword evidence="1" id="KW-0732">Signal</keyword>
<dbReference type="InterPro" id="IPR011990">
    <property type="entry name" value="TPR-like_helical_dom_sf"/>
</dbReference>
<dbReference type="InterPro" id="IPR029058">
    <property type="entry name" value="AB_hydrolase_fold"/>
</dbReference>
<evidence type="ECO:0000313" key="3">
    <source>
        <dbReference type="Proteomes" id="UP000061457"/>
    </source>
</evidence>
<feature type="chain" id="PRO_5006601244" evidence="1">
    <location>
        <begin position="34"/>
        <end position="388"/>
    </location>
</feature>
<gene>
    <name evidence="2" type="ORF">PP2015_4018</name>
</gene>
<dbReference type="PANTHER" id="PTHR48098:SF6">
    <property type="entry name" value="FERRI-BACILLIBACTIN ESTERASE BESA"/>
    <property type="match status" value="1"/>
</dbReference>
<proteinExistence type="predicted"/>
<reference evidence="2 3" key="1">
    <citation type="submission" date="2015-11" db="EMBL/GenBank/DDBJ databases">
        <authorList>
            <person name="Zhang Y."/>
            <person name="Guo Z."/>
        </authorList>
    </citation>
    <scope>NUCLEOTIDE SEQUENCE [LARGE SCALE GENOMIC DNA]</scope>
    <source>
        <strain evidence="2 3">KCTC 12086</strain>
    </source>
</reference>
<keyword evidence="3" id="KW-1185">Reference proteome</keyword>
<dbReference type="OrthoDB" id="9769598at2"/>
<dbReference type="KEGG" id="pphe:PP2015_4018"/>
<dbReference type="PATRIC" id="fig|161398.10.peg.4121"/>
<dbReference type="AlphaFoldDB" id="A0A0S2K838"/>
<feature type="signal peptide" evidence="1">
    <location>
        <begin position="1"/>
        <end position="33"/>
    </location>
</feature>
<evidence type="ECO:0000256" key="1">
    <source>
        <dbReference type="SAM" id="SignalP"/>
    </source>
</evidence>
<name>A0A0S2K838_9GAMM</name>
<dbReference type="EMBL" id="CP013188">
    <property type="protein sequence ID" value="ALO44486.1"/>
    <property type="molecule type" value="Genomic_DNA"/>
</dbReference>
<evidence type="ECO:0000313" key="2">
    <source>
        <dbReference type="EMBL" id="ALO44486.1"/>
    </source>
</evidence>
<dbReference type="STRING" id="161398.PP2015_4018"/>
<dbReference type="PANTHER" id="PTHR48098">
    <property type="entry name" value="ENTEROCHELIN ESTERASE-RELATED"/>
    <property type="match status" value="1"/>
</dbReference>
<dbReference type="InterPro" id="IPR000801">
    <property type="entry name" value="Esterase-like"/>
</dbReference>
<dbReference type="Proteomes" id="UP000061457">
    <property type="component" value="Chromosome II"/>
</dbReference>
<dbReference type="Gene3D" id="3.40.50.1820">
    <property type="entry name" value="alpha/beta hydrolase"/>
    <property type="match status" value="1"/>
</dbReference>